<dbReference type="SMART" id="SM00871">
    <property type="entry name" value="AraC_E_bind"/>
    <property type="match status" value="1"/>
</dbReference>
<dbReference type="EMBL" id="JBHTLT010000033">
    <property type="protein sequence ID" value="MFD1204803.1"/>
    <property type="molecule type" value="Genomic_DNA"/>
</dbReference>
<comment type="caution">
    <text evidence="2">The sequence shown here is derived from an EMBL/GenBank/DDBJ whole genome shotgun (WGS) entry which is preliminary data.</text>
</comment>
<protein>
    <submittedName>
        <fullName evidence="2">GyrI-like domain-containing protein</fullName>
    </submittedName>
</protein>
<evidence type="ECO:0000313" key="3">
    <source>
        <dbReference type="Proteomes" id="UP001597231"/>
    </source>
</evidence>
<accession>A0ABW3TY63</accession>
<dbReference type="InterPro" id="IPR011256">
    <property type="entry name" value="Reg_factor_effector_dom_sf"/>
</dbReference>
<organism evidence="2 3">
    <name type="scientific">Sporosarcina contaminans</name>
    <dbReference type="NCBI Taxonomy" id="633403"/>
    <lineage>
        <taxon>Bacteria</taxon>
        <taxon>Bacillati</taxon>
        <taxon>Bacillota</taxon>
        <taxon>Bacilli</taxon>
        <taxon>Bacillales</taxon>
        <taxon>Caryophanaceae</taxon>
        <taxon>Sporosarcina</taxon>
    </lineage>
</organism>
<proteinExistence type="predicted"/>
<evidence type="ECO:0000313" key="2">
    <source>
        <dbReference type="EMBL" id="MFD1204803.1"/>
    </source>
</evidence>
<dbReference type="InterPro" id="IPR029441">
    <property type="entry name" value="Cass2"/>
</dbReference>
<dbReference type="InterPro" id="IPR010499">
    <property type="entry name" value="AraC_E-bd"/>
</dbReference>
<keyword evidence="3" id="KW-1185">Reference proteome</keyword>
<gene>
    <name evidence="2" type="ORF">ACFQ38_06790</name>
</gene>
<feature type="domain" description="AraC effector-binding" evidence="1">
    <location>
        <begin position="10"/>
        <end position="157"/>
    </location>
</feature>
<evidence type="ECO:0000259" key="1">
    <source>
        <dbReference type="SMART" id="SM00871"/>
    </source>
</evidence>
<dbReference type="Proteomes" id="UP001597231">
    <property type="component" value="Unassembled WGS sequence"/>
</dbReference>
<dbReference type="RefSeq" id="WP_336822415.1">
    <property type="nucleotide sequence ID" value="NZ_JBHTLT010000033.1"/>
</dbReference>
<dbReference type="Gene3D" id="3.20.80.10">
    <property type="entry name" value="Regulatory factor, effector binding domain"/>
    <property type="match status" value="1"/>
</dbReference>
<dbReference type="Pfam" id="PF14526">
    <property type="entry name" value="Cass2"/>
    <property type="match status" value="1"/>
</dbReference>
<sequence>MMEVTSIATFECEIVSKEFKLIGQSITANYPQSFPNAAIEVQVEFLKKVDEIKNCKNKKVLLSPYMCNDIMATYFACLEVEEIADVPEDMVGFAIPLMKYAKVSCSNKTIDKGYSKIFEWMGENGYSQKWYDKSFPIEIYYLEGAEEEIVEILIPINE</sequence>
<dbReference type="SUPFAM" id="SSF55136">
    <property type="entry name" value="Probable bacterial effector-binding domain"/>
    <property type="match status" value="1"/>
</dbReference>
<reference evidence="3" key="1">
    <citation type="journal article" date="2019" name="Int. J. Syst. Evol. Microbiol.">
        <title>The Global Catalogue of Microorganisms (GCM) 10K type strain sequencing project: providing services to taxonomists for standard genome sequencing and annotation.</title>
        <authorList>
            <consortium name="The Broad Institute Genomics Platform"/>
            <consortium name="The Broad Institute Genome Sequencing Center for Infectious Disease"/>
            <person name="Wu L."/>
            <person name="Ma J."/>
        </authorList>
    </citation>
    <scope>NUCLEOTIDE SEQUENCE [LARGE SCALE GENOMIC DNA]</scope>
    <source>
        <strain evidence="3">CCUG 53915</strain>
    </source>
</reference>
<name>A0ABW3TY63_9BACL</name>